<dbReference type="AlphaFoldDB" id="C3YLB2"/>
<reference evidence="3" key="1">
    <citation type="journal article" date="2008" name="Nature">
        <title>The amphioxus genome and the evolution of the chordate karyotype.</title>
        <authorList>
            <consortium name="US DOE Joint Genome Institute (JGI-PGF)"/>
            <person name="Putnam N.H."/>
            <person name="Butts T."/>
            <person name="Ferrier D.E.K."/>
            <person name="Furlong R.F."/>
            <person name="Hellsten U."/>
            <person name="Kawashima T."/>
            <person name="Robinson-Rechavi M."/>
            <person name="Shoguchi E."/>
            <person name="Terry A."/>
            <person name="Yu J.-K."/>
            <person name="Benito-Gutierrez E.L."/>
            <person name="Dubchak I."/>
            <person name="Garcia-Fernandez J."/>
            <person name="Gibson-Brown J.J."/>
            <person name="Grigoriev I.V."/>
            <person name="Horton A.C."/>
            <person name="de Jong P.J."/>
            <person name="Jurka J."/>
            <person name="Kapitonov V.V."/>
            <person name="Kohara Y."/>
            <person name="Kuroki Y."/>
            <person name="Lindquist E."/>
            <person name="Lucas S."/>
            <person name="Osoegawa K."/>
            <person name="Pennacchio L.A."/>
            <person name="Salamov A.A."/>
            <person name="Satou Y."/>
            <person name="Sauka-Spengler T."/>
            <person name="Schmutz J."/>
            <person name="Shin-I T."/>
            <person name="Toyoda A."/>
            <person name="Bronner-Fraser M."/>
            <person name="Fujiyama A."/>
            <person name="Holland L.Z."/>
            <person name="Holland P.W.H."/>
            <person name="Satoh N."/>
            <person name="Rokhsar D.S."/>
        </authorList>
    </citation>
    <scope>NUCLEOTIDE SEQUENCE [LARGE SCALE GENOMIC DNA]</scope>
    <source>
        <strain evidence="3">S238N-H82</strain>
        <tissue evidence="3">Testes</tissue>
    </source>
</reference>
<organism>
    <name type="scientific">Branchiostoma floridae</name>
    <name type="common">Florida lancelet</name>
    <name type="synonym">Amphioxus</name>
    <dbReference type="NCBI Taxonomy" id="7739"/>
    <lineage>
        <taxon>Eukaryota</taxon>
        <taxon>Metazoa</taxon>
        <taxon>Chordata</taxon>
        <taxon>Cephalochordata</taxon>
        <taxon>Leptocardii</taxon>
        <taxon>Amphioxiformes</taxon>
        <taxon>Branchiostomatidae</taxon>
        <taxon>Branchiostoma</taxon>
    </lineage>
</organism>
<gene>
    <name evidence="3" type="ORF">BRAFLDRAFT_128931</name>
</gene>
<name>C3YLB2_BRAFL</name>
<dbReference type="EMBL" id="GG666527">
    <property type="protein sequence ID" value="EEN58849.1"/>
    <property type="molecule type" value="Genomic_DNA"/>
</dbReference>
<feature type="compositionally biased region" description="Basic and acidic residues" evidence="1">
    <location>
        <begin position="260"/>
        <end position="276"/>
    </location>
</feature>
<protein>
    <recommendedName>
        <fullName evidence="2">Fanconi anaemia group A protein arcN subdomain domain-containing protein</fullName>
    </recommendedName>
</protein>
<feature type="compositionally biased region" description="Basic and acidic residues" evidence="1">
    <location>
        <begin position="10"/>
        <end position="20"/>
    </location>
</feature>
<feature type="region of interest" description="Disordered" evidence="1">
    <location>
        <begin position="250"/>
        <end position="276"/>
    </location>
</feature>
<dbReference type="GO" id="GO:0043240">
    <property type="term" value="C:Fanconi anaemia nuclear complex"/>
    <property type="evidence" value="ECO:0007669"/>
    <property type="project" value="InterPro"/>
</dbReference>
<feature type="region of interest" description="Disordered" evidence="1">
    <location>
        <begin position="1"/>
        <end position="30"/>
    </location>
</feature>
<dbReference type="GO" id="GO:0036297">
    <property type="term" value="P:interstrand cross-link repair"/>
    <property type="evidence" value="ECO:0007669"/>
    <property type="project" value="InterPro"/>
</dbReference>
<dbReference type="PANTHER" id="PTHR12047">
    <property type="entry name" value="FANCONI ANEMIA GROUP A PROTEIN"/>
    <property type="match status" value="1"/>
</dbReference>
<accession>C3YLB2</accession>
<dbReference type="InterPro" id="IPR055387">
    <property type="entry name" value="FANCA_arcN"/>
</dbReference>
<evidence type="ECO:0000313" key="3">
    <source>
        <dbReference type="EMBL" id="EEN58849.1"/>
    </source>
</evidence>
<feature type="region of interest" description="Disordered" evidence="1">
    <location>
        <begin position="74"/>
        <end position="108"/>
    </location>
</feature>
<evidence type="ECO:0000259" key="2">
    <source>
        <dbReference type="Pfam" id="PF24783"/>
    </source>
</evidence>
<proteinExistence type="predicted"/>
<feature type="compositionally biased region" description="Basic and acidic residues" evidence="1">
    <location>
        <begin position="76"/>
        <end position="89"/>
    </location>
</feature>
<feature type="domain" description="Fanconi anaemia group A protein arcN subdomain" evidence="2">
    <location>
        <begin position="336"/>
        <end position="430"/>
    </location>
</feature>
<sequence>MMPDPPLCHVADRPRPDVPPRRPFSQPACYRRKPCRQTSSYIVPPPLVVAEARKDAIPKPSAAGHVSALSCRPRRRLPDPARRLPDPARRACPTRPRSFAPRTRRCPSRPQLARDTAMNFQVRLKAYNIKESLNPTGETKGYNIEAFVELRELLEAFCAPEWEWHRPHLYTDLYRGAQGNNGGIRSQCNCSTHPGAKGILGSLISYAYTEKRGKSEEASAKGLRKMLVMLTAEDITRQLEYVVDKDQESIEESSIYEDGSTDKQGKTDRSQQAAHDVERAMAQFEKTGKVPANVIEARAEKIPGNMYTAYTEGCRREAAQLLEGVFEGDEQEELFEPVDQLRHSLEKFPAAVITSIQTASAATATNDFTPLLSVVSQRLTLVLETLPGQSSPSEVLELDISHPQLDSYLLQVVDLLLNTFCKTVAAFSATISEKPDIAASRGHISIYTMCMAWLPSYSIWDPCRLCSLKSRLLGGDVGIPGSRPGCGVAMDTQCFFRRSRDEVKAEDQQVMLAAAQIYHSGFFKQILGTEAQKELLPLVSLDQTSSQSVSRTKSHDSLLLGALSDRMDQSGQESGDMDRLTLEEQETCTFIRLCMSLPAEYLYGVSPQERFSTEALSAVAGFINTLLGALRVVTSHSASTASSNGEQWLEQLLTSSPLLTASLLAWWSRLKPLVSHQCCGFGEGQLPTPLGKIDALTQWATRSHTVVLSSTARVMKAIQELEGPMGEKVASCLLLMIMLHLSIVDFTCQESKPASSPWVKLAQSLLNTYPETLSIFTVEDIENPSAQTRLCPDRLYQLVPVMFFRTLVACPVDILQNPKFLPTALSMHVKVIGLYQSVGGEEMWGGAKATYRGQLLTLDLMGQITRILMHCLPQCSTESLRQVDMVFHLELQVRVSK</sequence>
<evidence type="ECO:0000256" key="1">
    <source>
        <dbReference type="SAM" id="MobiDB-lite"/>
    </source>
</evidence>
<dbReference type="InParanoid" id="C3YLB2"/>
<dbReference type="InterPro" id="IPR003516">
    <property type="entry name" value="FANCA"/>
</dbReference>
<dbReference type="STRING" id="7739.C3YLB2"/>
<dbReference type="Pfam" id="PF24783">
    <property type="entry name" value="FANCA_arcN"/>
    <property type="match status" value="1"/>
</dbReference>
<dbReference type="PANTHER" id="PTHR12047:SF2">
    <property type="entry name" value="FANCONI ANEMIA GROUP A PROTEIN"/>
    <property type="match status" value="1"/>
</dbReference>